<reference evidence="1" key="1">
    <citation type="submission" date="2023-10" db="EMBL/GenBank/DDBJ databases">
        <authorList>
            <person name="Rodriguez Cubillos JULIANA M."/>
            <person name="De Vega J."/>
        </authorList>
    </citation>
    <scope>NUCLEOTIDE SEQUENCE</scope>
</reference>
<evidence type="ECO:0000313" key="2">
    <source>
        <dbReference type="Proteomes" id="UP001177021"/>
    </source>
</evidence>
<comment type="caution">
    <text evidence="1">The sequence shown here is derived from an EMBL/GenBank/DDBJ whole genome shotgun (WGS) entry which is preliminary data.</text>
</comment>
<sequence>MIDIVVGMVGSSQSGPVLTPAEVLIAIHGIDPERHGIPLKKVTDACNACFEQRQTFTQEVLAKVLNQLQMLFPAC</sequence>
<dbReference type="EMBL" id="CASHSV030000109">
    <property type="protein sequence ID" value="CAJ2650588.1"/>
    <property type="molecule type" value="Genomic_DNA"/>
</dbReference>
<organism evidence="1 2">
    <name type="scientific">Trifolium pratense</name>
    <name type="common">Red clover</name>
    <dbReference type="NCBI Taxonomy" id="57577"/>
    <lineage>
        <taxon>Eukaryota</taxon>
        <taxon>Viridiplantae</taxon>
        <taxon>Streptophyta</taxon>
        <taxon>Embryophyta</taxon>
        <taxon>Tracheophyta</taxon>
        <taxon>Spermatophyta</taxon>
        <taxon>Magnoliopsida</taxon>
        <taxon>eudicotyledons</taxon>
        <taxon>Gunneridae</taxon>
        <taxon>Pentapetalae</taxon>
        <taxon>rosids</taxon>
        <taxon>fabids</taxon>
        <taxon>Fabales</taxon>
        <taxon>Fabaceae</taxon>
        <taxon>Papilionoideae</taxon>
        <taxon>50 kb inversion clade</taxon>
        <taxon>NPAAA clade</taxon>
        <taxon>Hologalegina</taxon>
        <taxon>IRL clade</taxon>
        <taxon>Trifolieae</taxon>
        <taxon>Trifolium</taxon>
    </lineage>
</organism>
<gene>
    <name evidence="1" type="ORF">MILVUS5_LOCUS18380</name>
</gene>
<name>A0ACB0K2H5_TRIPR</name>
<proteinExistence type="predicted"/>
<dbReference type="Proteomes" id="UP001177021">
    <property type="component" value="Unassembled WGS sequence"/>
</dbReference>
<keyword evidence="2" id="KW-1185">Reference proteome</keyword>
<evidence type="ECO:0000313" key="1">
    <source>
        <dbReference type="EMBL" id="CAJ2650588.1"/>
    </source>
</evidence>
<protein>
    <submittedName>
        <fullName evidence="1">Uncharacterized protein</fullName>
    </submittedName>
</protein>
<accession>A0ACB0K2H5</accession>